<comment type="caution">
    <text evidence="3">The sequence shown here is derived from an EMBL/GenBank/DDBJ whole genome shotgun (WGS) entry which is preliminary data.</text>
</comment>
<dbReference type="AlphaFoldDB" id="A0A4Q1D573"/>
<dbReference type="RefSeq" id="WP_129004641.1">
    <property type="nucleotide sequence ID" value="NZ_SDHZ01000002.1"/>
</dbReference>
<evidence type="ECO:0000313" key="4">
    <source>
        <dbReference type="Proteomes" id="UP000290545"/>
    </source>
</evidence>
<feature type="region of interest" description="Disordered" evidence="1">
    <location>
        <begin position="37"/>
        <end position="90"/>
    </location>
</feature>
<evidence type="ECO:0000256" key="1">
    <source>
        <dbReference type="SAM" id="MobiDB-lite"/>
    </source>
</evidence>
<dbReference type="Pfam" id="PF16118">
    <property type="entry name" value="DUF4834"/>
    <property type="match status" value="1"/>
</dbReference>
<keyword evidence="2" id="KW-1133">Transmembrane helix</keyword>
<dbReference type="InterPro" id="IPR032272">
    <property type="entry name" value="DUF4834"/>
</dbReference>
<gene>
    <name evidence="3" type="ORF">ESB13_15995</name>
</gene>
<dbReference type="Proteomes" id="UP000290545">
    <property type="component" value="Unassembled WGS sequence"/>
</dbReference>
<dbReference type="OrthoDB" id="680848at2"/>
<keyword evidence="4" id="KW-1185">Reference proteome</keyword>
<keyword evidence="2" id="KW-0812">Transmembrane</keyword>
<dbReference type="EMBL" id="SDHZ01000002">
    <property type="protein sequence ID" value="RXK83589.1"/>
    <property type="molecule type" value="Genomic_DNA"/>
</dbReference>
<sequence>MMRYILLAFVFYILYKLIFDFVIPVSRATSRVRSQIKEMQNMQEQQFRQQQEHTHTQSSATHTTSSSSASQNRPASSGKEGDYIEFEEIK</sequence>
<reference evidence="3 4" key="1">
    <citation type="submission" date="2019-01" db="EMBL/GenBank/DDBJ databases">
        <title>Filimonas sp. strain TTM-71.</title>
        <authorList>
            <person name="Chen W.-M."/>
        </authorList>
    </citation>
    <scope>NUCLEOTIDE SEQUENCE [LARGE SCALE GENOMIC DNA]</scope>
    <source>
        <strain evidence="3 4">TTM-71</strain>
    </source>
</reference>
<feature type="compositionally biased region" description="Low complexity" evidence="1">
    <location>
        <begin position="39"/>
        <end position="49"/>
    </location>
</feature>
<name>A0A4Q1D573_9BACT</name>
<feature type="compositionally biased region" description="Low complexity" evidence="1">
    <location>
        <begin position="56"/>
        <end position="71"/>
    </location>
</feature>
<feature type="compositionally biased region" description="Basic and acidic residues" evidence="1">
    <location>
        <begin position="79"/>
        <end position="90"/>
    </location>
</feature>
<accession>A0A4Q1D573</accession>
<evidence type="ECO:0000313" key="3">
    <source>
        <dbReference type="EMBL" id="RXK83589.1"/>
    </source>
</evidence>
<evidence type="ECO:0000256" key="2">
    <source>
        <dbReference type="SAM" id="Phobius"/>
    </source>
</evidence>
<proteinExistence type="predicted"/>
<organism evidence="3 4">
    <name type="scientific">Filimonas effusa</name>
    <dbReference type="NCBI Taxonomy" id="2508721"/>
    <lineage>
        <taxon>Bacteria</taxon>
        <taxon>Pseudomonadati</taxon>
        <taxon>Bacteroidota</taxon>
        <taxon>Chitinophagia</taxon>
        <taxon>Chitinophagales</taxon>
        <taxon>Chitinophagaceae</taxon>
        <taxon>Filimonas</taxon>
    </lineage>
</organism>
<protein>
    <submittedName>
        <fullName evidence="3">DUF4834 family protein</fullName>
    </submittedName>
</protein>
<feature type="transmembrane region" description="Helical" evidence="2">
    <location>
        <begin position="6"/>
        <end position="25"/>
    </location>
</feature>
<keyword evidence="2" id="KW-0472">Membrane</keyword>